<protein>
    <recommendedName>
        <fullName evidence="13">C2H2-type domain-containing protein</fullName>
    </recommendedName>
</protein>
<keyword evidence="6" id="KW-0862">Zinc</keyword>
<dbReference type="Gene3D" id="3.30.160.60">
    <property type="entry name" value="Classic Zinc Finger"/>
    <property type="match status" value="4"/>
</dbReference>
<dbReference type="Proteomes" id="UP001356427">
    <property type="component" value="Unassembled WGS sequence"/>
</dbReference>
<keyword evidence="3" id="KW-0479">Metal-binding</keyword>
<sequence>MSVSVDVNYQNQIASVLDSLTKVAVVEITKLFESRFLATGTTVLIEGRTEQNEILQTVDFVKKSGKKCLRSIGVQVDEELPAPKQCSFSKGSGSLKGSSEKEGPAHYIPLLEANQHADLKCSVLEDKDVEMVNGSSLEPESPTTTEPEGEQVIYSAPMYPSHLSGTVQSSPTKQKPQPIKTESENGMNTERVTKVICQTVPKAEEQDSTPQPKCKEKPTQVEPQQASVSTAKETAYSPSSSDVALAPVQAKRKLKSMGAWDLPSAVKNKKKVDFKLDQMKKKKKKVDFKLDQTSLEHKLTRACSVQLVNLLLVPGGNNSGGKKKANGSYCHDSKRFPMPKDLKTHQGLHTGRRLCCFTQCGNGVWRLQSVLSASRSYGCKICGKRFKRRKILRRHERFHTGEKPYSCYQCSKMFALRKSLRRHERFHTGDKPHSCPQCGKSFRLRDNLKAHLRFHTGERPFTCSFCSKSFRILRNLEEHRIDHLGVTAK</sequence>
<dbReference type="FunFam" id="3.30.160.60:FF:001498">
    <property type="entry name" value="Zinc finger protein 404"/>
    <property type="match status" value="1"/>
</dbReference>
<keyword evidence="9" id="KW-0804">Transcription</keyword>
<evidence type="ECO:0000256" key="7">
    <source>
        <dbReference type="ARBA" id="ARBA00023015"/>
    </source>
</evidence>
<keyword evidence="15" id="KW-1185">Reference proteome</keyword>
<dbReference type="GO" id="GO:0000981">
    <property type="term" value="F:DNA-binding transcription factor activity, RNA polymerase II-specific"/>
    <property type="evidence" value="ECO:0007669"/>
    <property type="project" value="TreeGrafter"/>
</dbReference>
<comment type="subcellular location">
    <subcellularLocation>
        <location evidence="1">Nucleus</location>
    </subcellularLocation>
</comment>
<dbReference type="SUPFAM" id="SSF57667">
    <property type="entry name" value="beta-beta-alpha zinc fingers"/>
    <property type="match status" value="3"/>
</dbReference>
<evidence type="ECO:0000256" key="3">
    <source>
        <dbReference type="ARBA" id="ARBA00022723"/>
    </source>
</evidence>
<dbReference type="SMART" id="SM00355">
    <property type="entry name" value="ZnF_C2H2"/>
    <property type="match status" value="5"/>
</dbReference>
<evidence type="ECO:0000256" key="5">
    <source>
        <dbReference type="ARBA" id="ARBA00022771"/>
    </source>
</evidence>
<dbReference type="FunFam" id="3.30.160.60:FF:000100">
    <property type="entry name" value="Zinc finger 45-like"/>
    <property type="match status" value="1"/>
</dbReference>
<dbReference type="InterPro" id="IPR013087">
    <property type="entry name" value="Znf_C2H2_type"/>
</dbReference>
<dbReference type="Pfam" id="PF00096">
    <property type="entry name" value="zf-C2H2"/>
    <property type="match status" value="2"/>
</dbReference>
<name>A0AAN8QFQ8_9TELE</name>
<evidence type="ECO:0000256" key="11">
    <source>
        <dbReference type="PROSITE-ProRule" id="PRU00042"/>
    </source>
</evidence>
<feature type="domain" description="C2H2-type" evidence="13">
    <location>
        <begin position="405"/>
        <end position="432"/>
    </location>
</feature>
<dbReference type="AlphaFoldDB" id="A0AAN8QFQ8"/>
<evidence type="ECO:0000313" key="15">
    <source>
        <dbReference type="Proteomes" id="UP001356427"/>
    </source>
</evidence>
<evidence type="ECO:0000256" key="2">
    <source>
        <dbReference type="ARBA" id="ARBA00006991"/>
    </source>
</evidence>
<feature type="compositionally biased region" description="Polar residues" evidence="12">
    <location>
        <begin position="221"/>
        <end position="237"/>
    </location>
</feature>
<accession>A0AAN8QFQ8</accession>
<comment type="caution">
    <text evidence="14">The sequence shown here is derived from an EMBL/GenBank/DDBJ whole genome shotgun (WGS) entry which is preliminary data.</text>
</comment>
<evidence type="ECO:0000256" key="12">
    <source>
        <dbReference type="SAM" id="MobiDB-lite"/>
    </source>
</evidence>
<evidence type="ECO:0000256" key="9">
    <source>
        <dbReference type="ARBA" id="ARBA00023163"/>
    </source>
</evidence>
<evidence type="ECO:0000313" key="14">
    <source>
        <dbReference type="EMBL" id="KAK6302855.1"/>
    </source>
</evidence>
<keyword evidence="8" id="KW-0238">DNA-binding</keyword>
<dbReference type="FunFam" id="3.30.160.60:FF:002343">
    <property type="entry name" value="Zinc finger protein 33A"/>
    <property type="match status" value="1"/>
</dbReference>
<evidence type="ECO:0000256" key="1">
    <source>
        <dbReference type="ARBA" id="ARBA00004123"/>
    </source>
</evidence>
<proteinExistence type="inferred from homology"/>
<comment type="similarity">
    <text evidence="2">Belongs to the krueppel C2H2-type zinc-finger protein family.</text>
</comment>
<dbReference type="PROSITE" id="PS50157">
    <property type="entry name" value="ZINC_FINGER_C2H2_2"/>
    <property type="match status" value="4"/>
</dbReference>
<feature type="domain" description="C2H2-type" evidence="13">
    <location>
        <begin position="433"/>
        <end position="460"/>
    </location>
</feature>
<keyword evidence="4" id="KW-0677">Repeat</keyword>
<dbReference type="PANTHER" id="PTHR23226:SF240">
    <property type="entry name" value="GASTRULA ZINC FINGER PROTEIN XLCGF26.1-LIKE-RELATED"/>
    <property type="match status" value="1"/>
</dbReference>
<feature type="compositionally biased region" description="Polar residues" evidence="12">
    <location>
        <begin position="163"/>
        <end position="175"/>
    </location>
</feature>
<dbReference type="Pfam" id="PF13912">
    <property type="entry name" value="zf-C2H2_6"/>
    <property type="match status" value="1"/>
</dbReference>
<organism evidence="14 15">
    <name type="scientific">Coregonus suidteri</name>
    <dbReference type="NCBI Taxonomy" id="861788"/>
    <lineage>
        <taxon>Eukaryota</taxon>
        <taxon>Metazoa</taxon>
        <taxon>Chordata</taxon>
        <taxon>Craniata</taxon>
        <taxon>Vertebrata</taxon>
        <taxon>Euteleostomi</taxon>
        <taxon>Actinopterygii</taxon>
        <taxon>Neopterygii</taxon>
        <taxon>Teleostei</taxon>
        <taxon>Protacanthopterygii</taxon>
        <taxon>Salmoniformes</taxon>
        <taxon>Salmonidae</taxon>
        <taxon>Coregoninae</taxon>
        <taxon>Coregonus</taxon>
    </lineage>
</organism>
<dbReference type="FunFam" id="3.30.160.60:FF:000508">
    <property type="entry name" value="Myeloid zinc finger 1"/>
    <property type="match status" value="1"/>
</dbReference>
<dbReference type="PROSITE" id="PS00028">
    <property type="entry name" value="ZINC_FINGER_C2H2_1"/>
    <property type="match status" value="4"/>
</dbReference>
<keyword evidence="10" id="KW-0539">Nucleus</keyword>
<evidence type="ECO:0000259" key="13">
    <source>
        <dbReference type="PROSITE" id="PS50157"/>
    </source>
</evidence>
<keyword evidence="7" id="KW-0805">Transcription regulation</keyword>
<dbReference type="GO" id="GO:0000978">
    <property type="term" value="F:RNA polymerase II cis-regulatory region sequence-specific DNA binding"/>
    <property type="evidence" value="ECO:0007669"/>
    <property type="project" value="TreeGrafter"/>
</dbReference>
<dbReference type="EMBL" id="JAGTTL010000025">
    <property type="protein sequence ID" value="KAK6302855.1"/>
    <property type="molecule type" value="Genomic_DNA"/>
</dbReference>
<feature type="domain" description="C2H2-type" evidence="13">
    <location>
        <begin position="461"/>
        <end position="488"/>
    </location>
</feature>
<dbReference type="InterPro" id="IPR036236">
    <property type="entry name" value="Znf_C2H2_sf"/>
</dbReference>
<dbReference type="GO" id="GO:0042802">
    <property type="term" value="F:identical protein binding"/>
    <property type="evidence" value="ECO:0007669"/>
    <property type="project" value="UniProtKB-ARBA"/>
</dbReference>
<evidence type="ECO:0000256" key="4">
    <source>
        <dbReference type="ARBA" id="ARBA00022737"/>
    </source>
</evidence>
<keyword evidence="5 11" id="KW-0863">Zinc-finger</keyword>
<evidence type="ECO:0000256" key="10">
    <source>
        <dbReference type="ARBA" id="ARBA00023242"/>
    </source>
</evidence>
<reference evidence="14 15" key="1">
    <citation type="submission" date="2021-04" db="EMBL/GenBank/DDBJ databases">
        <authorList>
            <person name="De Guttry C."/>
            <person name="Zahm M."/>
            <person name="Klopp C."/>
            <person name="Cabau C."/>
            <person name="Louis A."/>
            <person name="Berthelot C."/>
            <person name="Parey E."/>
            <person name="Roest Crollius H."/>
            <person name="Montfort J."/>
            <person name="Robinson-Rechavi M."/>
            <person name="Bucao C."/>
            <person name="Bouchez O."/>
            <person name="Gislard M."/>
            <person name="Lluch J."/>
            <person name="Milhes M."/>
            <person name="Lampietro C."/>
            <person name="Lopez Roques C."/>
            <person name="Donnadieu C."/>
            <person name="Braasch I."/>
            <person name="Desvignes T."/>
            <person name="Postlethwait J."/>
            <person name="Bobe J."/>
            <person name="Wedekind C."/>
            <person name="Guiguen Y."/>
        </authorList>
    </citation>
    <scope>NUCLEOTIDE SEQUENCE [LARGE SCALE GENOMIC DNA]</scope>
    <source>
        <strain evidence="14">Cs_M1</strain>
        <tissue evidence="14">Blood</tissue>
    </source>
</reference>
<evidence type="ECO:0000256" key="6">
    <source>
        <dbReference type="ARBA" id="ARBA00022833"/>
    </source>
</evidence>
<gene>
    <name evidence="14" type="ORF">J4Q44_G00272100</name>
</gene>
<dbReference type="GO" id="GO:0008270">
    <property type="term" value="F:zinc ion binding"/>
    <property type="evidence" value="ECO:0007669"/>
    <property type="project" value="UniProtKB-KW"/>
</dbReference>
<dbReference type="PANTHER" id="PTHR23226">
    <property type="entry name" value="ZINC FINGER AND SCAN DOMAIN-CONTAINING"/>
    <property type="match status" value="1"/>
</dbReference>
<feature type="domain" description="C2H2-type" evidence="13">
    <location>
        <begin position="377"/>
        <end position="404"/>
    </location>
</feature>
<feature type="region of interest" description="Disordered" evidence="12">
    <location>
        <begin position="160"/>
        <end position="237"/>
    </location>
</feature>
<evidence type="ECO:0000256" key="8">
    <source>
        <dbReference type="ARBA" id="ARBA00023125"/>
    </source>
</evidence>
<dbReference type="GO" id="GO:0005634">
    <property type="term" value="C:nucleus"/>
    <property type="evidence" value="ECO:0007669"/>
    <property type="project" value="UniProtKB-SubCell"/>
</dbReference>